<dbReference type="EMBL" id="CP137578">
    <property type="protein sequence ID" value="WOX29956.1"/>
    <property type="molecule type" value="Genomic_DNA"/>
</dbReference>
<keyword evidence="3 9" id="KW-0732">Signal</keyword>
<dbReference type="InterPro" id="IPR036852">
    <property type="entry name" value="Peptidase_S8/S53_dom_sf"/>
</dbReference>
<dbReference type="Proteomes" id="UP000646877">
    <property type="component" value="Unassembled WGS sequence"/>
</dbReference>
<dbReference type="InterPro" id="IPR000209">
    <property type="entry name" value="Peptidase_S8/S53_dom"/>
</dbReference>
<dbReference type="GO" id="GO:0005737">
    <property type="term" value="C:cytoplasm"/>
    <property type="evidence" value="ECO:0007669"/>
    <property type="project" value="UniProtKB-ARBA"/>
</dbReference>
<dbReference type="PROSITE" id="PS00137">
    <property type="entry name" value="SUBTILASE_HIS"/>
    <property type="match status" value="1"/>
</dbReference>
<evidence type="ECO:0000256" key="1">
    <source>
        <dbReference type="ARBA" id="ARBA00005325"/>
    </source>
</evidence>
<feature type="chain" id="PRO_5044460693" evidence="9">
    <location>
        <begin position="24"/>
        <end position="780"/>
    </location>
</feature>
<dbReference type="PROSITE" id="PS00138">
    <property type="entry name" value="SUBTILASE_SER"/>
    <property type="match status" value="1"/>
</dbReference>
<proteinExistence type="inferred from homology"/>
<evidence type="ECO:0000256" key="6">
    <source>
        <dbReference type="ARBA" id="ARBA00022837"/>
    </source>
</evidence>
<keyword evidence="5 8" id="KW-0720">Serine protease</keyword>
<name>A0A8I2KP93_9GAMM</name>
<dbReference type="GO" id="GO:0004252">
    <property type="term" value="F:serine-type endopeptidase activity"/>
    <property type="evidence" value="ECO:0007669"/>
    <property type="project" value="UniProtKB-UniRule"/>
</dbReference>
<evidence type="ECO:0000313" key="11">
    <source>
        <dbReference type="EMBL" id="NLR20557.1"/>
    </source>
</evidence>
<keyword evidence="4 8" id="KW-0378">Hydrolase</keyword>
<dbReference type="PANTHER" id="PTHR42884">
    <property type="entry name" value="PROPROTEIN CONVERTASE SUBTILISIN/KEXIN-RELATED"/>
    <property type="match status" value="1"/>
</dbReference>
<evidence type="ECO:0000256" key="5">
    <source>
        <dbReference type="ARBA" id="ARBA00022825"/>
    </source>
</evidence>
<dbReference type="GO" id="GO:0012505">
    <property type="term" value="C:endomembrane system"/>
    <property type="evidence" value="ECO:0007669"/>
    <property type="project" value="UniProtKB-ARBA"/>
</dbReference>
<dbReference type="PANTHER" id="PTHR42884:SF14">
    <property type="entry name" value="NEUROENDOCRINE CONVERTASE 1"/>
    <property type="match status" value="1"/>
</dbReference>
<reference evidence="12 14" key="2">
    <citation type="submission" date="2023-10" db="EMBL/GenBank/DDBJ databases">
        <title>To unveil natural product biosynthetic capacity in Pseudoalteromonas.</title>
        <authorList>
            <person name="Wang J."/>
        </authorList>
    </citation>
    <scope>NUCLEOTIDE SEQUENCE [LARGE SCALE GENOMIC DNA]</scope>
    <source>
        <strain evidence="12 14">DSM 15914</strain>
    </source>
</reference>
<dbReference type="RefSeq" id="WP_039492475.1">
    <property type="nucleotide sequence ID" value="NZ_CBCSDF010000002.1"/>
</dbReference>
<dbReference type="EMBL" id="WEIA01000002">
    <property type="protein sequence ID" value="NLR20557.1"/>
    <property type="molecule type" value="Genomic_DNA"/>
</dbReference>
<dbReference type="CDD" id="cd04059">
    <property type="entry name" value="Peptidases_S8_Protein_convertases_Kexins_Furin-like"/>
    <property type="match status" value="1"/>
</dbReference>
<dbReference type="InterPro" id="IPR008979">
    <property type="entry name" value="Galactose-bd-like_sf"/>
</dbReference>
<dbReference type="SUPFAM" id="SSF52743">
    <property type="entry name" value="Subtilisin-like"/>
    <property type="match status" value="1"/>
</dbReference>
<evidence type="ECO:0000313" key="13">
    <source>
        <dbReference type="Proteomes" id="UP000646877"/>
    </source>
</evidence>
<feature type="active site" description="Charge relay system" evidence="7 8">
    <location>
        <position position="505"/>
    </location>
</feature>
<dbReference type="InterPro" id="IPR023827">
    <property type="entry name" value="Peptidase_S8_Asp-AS"/>
</dbReference>
<organism evidence="11 13">
    <name type="scientific">Pseudoalteromonas maricaloris</name>
    <dbReference type="NCBI Taxonomy" id="184924"/>
    <lineage>
        <taxon>Bacteria</taxon>
        <taxon>Pseudomonadati</taxon>
        <taxon>Pseudomonadota</taxon>
        <taxon>Gammaproteobacteria</taxon>
        <taxon>Alteromonadales</taxon>
        <taxon>Pseudoalteromonadaceae</taxon>
        <taxon>Pseudoalteromonas</taxon>
    </lineage>
</organism>
<evidence type="ECO:0000256" key="9">
    <source>
        <dbReference type="SAM" id="SignalP"/>
    </source>
</evidence>
<evidence type="ECO:0000256" key="2">
    <source>
        <dbReference type="ARBA" id="ARBA00022670"/>
    </source>
</evidence>
<gene>
    <name evidence="11" type="ORF">F9Y85_04345</name>
    <name evidence="12" type="ORF">R5H13_06725</name>
</gene>
<dbReference type="GO" id="GO:0016485">
    <property type="term" value="P:protein processing"/>
    <property type="evidence" value="ECO:0007669"/>
    <property type="project" value="TreeGrafter"/>
</dbReference>
<comment type="similarity">
    <text evidence="1">Belongs to the peptidase S8 family. Furin subfamily.</text>
</comment>
<dbReference type="InterPro" id="IPR002884">
    <property type="entry name" value="P_dom"/>
</dbReference>
<sequence length="780" mass="82593">MNNNKFKYTALSAAIVLALSACGGSDNNKNSSAQEVDQAPQAGVTQLENVKHWQTTSGPIQASDADGDNLSITIFDGETEIIPEDNVYTLSHGILTLKGINAFDYLSVTGEAATINFTVTANSKSASGSIEIPAAITDPLASQQWHLNNTGQKAYALSDEMKQGLVDLYVGRGIMTEEEAQQYWDKEFEEAETNILVAGEDMNVKNAFAQGVTGQGVTAVVVDSGLEIRHEDLAPNVLPNRSLNLLNDALDKTDPTSKATNGDHGTSVAGLIASKGWNGLGGRGVSPDTGLIGMNLLASGEKTPKQELLVHGFPGSGITVSESISVFNRSYGLTYPVQFSYSELDEAIESYPNRKLRSGKGATNVKSSGNSFVSEDLEGSFCEDNGANDLGLTCYNSNSESSQGHPYYFSIGAVNSNGKHTSYSSAGSNLLAAAPAGEYGRWAPAMVTTDPMTCLSGSSGYTGRTIAGWTAAYGEEFAASQYPFDYPGHPENPNCNYRSSMNGTSSAAPNASGVISLILSANNELTWRDVRHIIASTSTKNDAENASVTVPVGDNEFVAHDGWVENAAGYSHNNLYGFGRVDAGEAVKMAKSYSNNLGEEVITDWTGAGSVVAEESLEMPIPDNSLVGATYKVTIEDDIKVEAAQFKLDVFNDEFGMGIESGEDVLQSTAGSDLAIEVISPSGTRSVLLSSRQALIRPAYDLSGAGFQNGYILKNGVFLSNSFYGESAKGEWTIRVLDVSDKSFATASTGDIVYNGYVNNSTPSKLMGAAVRIFGHQSAE</sequence>
<dbReference type="PROSITE" id="PS51892">
    <property type="entry name" value="SUBTILASE"/>
    <property type="match status" value="1"/>
</dbReference>
<reference evidence="11" key="1">
    <citation type="submission" date="2019-10" db="EMBL/GenBank/DDBJ databases">
        <authorList>
            <person name="Paulsen S."/>
        </authorList>
    </citation>
    <scope>NUCLEOTIDE SEQUENCE</scope>
    <source>
        <strain evidence="11">LMG 19692</strain>
    </source>
</reference>
<accession>A0A8I2KP93</accession>
<dbReference type="PRINTS" id="PR00723">
    <property type="entry name" value="SUBTILISIN"/>
</dbReference>
<dbReference type="Pfam" id="PF00082">
    <property type="entry name" value="Peptidase_S8"/>
    <property type="match status" value="1"/>
</dbReference>
<dbReference type="PROSITE" id="PS51829">
    <property type="entry name" value="P_HOMO_B"/>
    <property type="match status" value="1"/>
</dbReference>
<feature type="domain" description="P/Homo B" evidence="10">
    <location>
        <begin position="611"/>
        <end position="779"/>
    </location>
</feature>
<dbReference type="AlphaFoldDB" id="A0A8I2KP93"/>
<dbReference type="PROSITE" id="PS00136">
    <property type="entry name" value="SUBTILASE_ASP"/>
    <property type="match status" value="1"/>
</dbReference>
<evidence type="ECO:0000259" key="10">
    <source>
        <dbReference type="PROSITE" id="PS51829"/>
    </source>
</evidence>
<evidence type="ECO:0000256" key="3">
    <source>
        <dbReference type="ARBA" id="ARBA00022729"/>
    </source>
</evidence>
<evidence type="ECO:0000256" key="4">
    <source>
        <dbReference type="ARBA" id="ARBA00022801"/>
    </source>
</evidence>
<feature type="signal peptide" evidence="9">
    <location>
        <begin position="1"/>
        <end position="23"/>
    </location>
</feature>
<dbReference type="InterPro" id="IPR022398">
    <property type="entry name" value="Peptidase_S8_His-AS"/>
</dbReference>
<evidence type="ECO:0000313" key="14">
    <source>
        <dbReference type="Proteomes" id="UP001304419"/>
    </source>
</evidence>
<keyword evidence="2 8" id="KW-0645">Protease</keyword>
<dbReference type="Proteomes" id="UP001304419">
    <property type="component" value="Chromosome 1"/>
</dbReference>
<dbReference type="InterPro" id="IPR023828">
    <property type="entry name" value="Peptidase_S8_Ser-AS"/>
</dbReference>
<keyword evidence="6" id="KW-0106">Calcium</keyword>
<evidence type="ECO:0000256" key="8">
    <source>
        <dbReference type="PROSITE-ProRule" id="PRU01240"/>
    </source>
</evidence>
<dbReference type="PROSITE" id="PS51257">
    <property type="entry name" value="PROKAR_LIPOPROTEIN"/>
    <property type="match status" value="1"/>
</dbReference>
<protein>
    <submittedName>
        <fullName evidence="11">S8 family serine peptidase</fullName>
    </submittedName>
</protein>
<dbReference type="GO" id="GO:0016020">
    <property type="term" value="C:membrane"/>
    <property type="evidence" value="ECO:0007669"/>
    <property type="project" value="TreeGrafter"/>
</dbReference>
<feature type="active site" description="Charge relay system" evidence="7 8">
    <location>
        <position position="264"/>
    </location>
</feature>
<feature type="active site" description="Charge relay system" evidence="7 8">
    <location>
        <position position="223"/>
    </location>
</feature>
<dbReference type="Gene3D" id="2.60.120.260">
    <property type="entry name" value="Galactose-binding domain-like"/>
    <property type="match status" value="1"/>
</dbReference>
<evidence type="ECO:0000313" key="12">
    <source>
        <dbReference type="EMBL" id="WOX29956.1"/>
    </source>
</evidence>
<dbReference type="InterPro" id="IPR034182">
    <property type="entry name" value="Kexin/furin"/>
</dbReference>
<dbReference type="InterPro" id="IPR015500">
    <property type="entry name" value="Peptidase_S8_subtilisin-rel"/>
</dbReference>
<evidence type="ECO:0000256" key="7">
    <source>
        <dbReference type="PIRSR" id="PIRSR615500-1"/>
    </source>
</evidence>
<dbReference type="SUPFAM" id="SSF49785">
    <property type="entry name" value="Galactose-binding domain-like"/>
    <property type="match status" value="1"/>
</dbReference>
<dbReference type="Gene3D" id="3.40.50.200">
    <property type="entry name" value="Peptidase S8/S53 domain"/>
    <property type="match status" value="1"/>
</dbReference>
<dbReference type="Pfam" id="PF01483">
    <property type="entry name" value="P_proprotein"/>
    <property type="match status" value="1"/>
</dbReference>
<keyword evidence="14" id="KW-1185">Reference proteome</keyword>